<accession>A0A2A2WQX9</accession>
<name>A0A2A2WQX9_9ACTN</name>
<reference evidence="12" key="1">
    <citation type="submission" date="2017-09" db="EMBL/GenBank/DDBJ databases">
        <authorList>
            <person name="Zhang Y."/>
            <person name="Huang X."/>
            <person name="Liu J."/>
            <person name="Lu L."/>
            <person name="Peng K."/>
        </authorList>
    </citation>
    <scope>NUCLEOTIDE SEQUENCE [LARGE SCALE GENOMIC DNA]</scope>
    <source>
        <strain evidence="12">S-XJ-1</strain>
    </source>
</reference>
<evidence type="ECO:0000256" key="5">
    <source>
        <dbReference type="ARBA" id="ARBA00022827"/>
    </source>
</evidence>
<keyword evidence="7" id="KW-0408">Iron</keyword>
<evidence type="ECO:0000256" key="7">
    <source>
        <dbReference type="ARBA" id="ARBA00023004"/>
    </source>
</evidence>
<dbReference type="EMBL" id="NTGA01000013">
    <property type="protein sequence ID" value="PAY23600.1"/>
    <property type="molecule type" value="Genomic_DNA"/>
</dbReference>
<evidence type="ECO:0000259" key="9">
    <source>
        <dbReference type="PROSITE" id="PS51085"/>
    </source>
</evidence>
<dbReference type="InterPro" id="IPR050415">
    <property type="entry name" value="MRET"/>
</dbReference>
<dbReference type="AlphaFoldDB" id="A0A2A2WQX9"/>
<dbReference type="Proteomes" id="UP000218810">
    <property type="component" value="Unassembled WGS sequence"/>
</dbReference>
<dbReference type="Pfam" id="PF00970">
    <property type="entry name" value="FAD_binding_6"/>
    <property type="match status" value="1"/>
</dbReference>
<dbReference type="SUPFAM" id="SSF54292">
    <property type="entry name" value="2Fe-2S ferredoxin-like"/>
    <property type="match status" value="1"/>
</dbReference>
<dbReference type="InterPro" id="IPR017927">
    <property type="entry name" value="FAD-bd_FR_type"/>
</dbReference>
<dbReference type="PRINTS" id="PR00371">
    <property type="entry name" value="FPNCR"/>
</dbReference>
<dbReference type="InterPro" id="IPR012675">
    <property type="entry name" value="Beta-grasp_dom_sf"/>
</dbReference>
<comment type="cofactor">
    <cofactor evidence="1">
        <name>FAD</name>
        <dbReference type="ChEBI" id="CHEBI:57692"/>
    </cofactor>
</comment>
<dbReference type="InterPro" id="IPR036010">
    <property type="entry name" value="2Fe-2S_ferredoxin-like_sf"/>
</dbReference>
<dbReference type="Gene3D" id="2.40.30.10">
    <property type="entry name" value="Translation factors"/>
    <property type="match status" value="1"/>
</dbReference>
<protein>
    <submittedName>
        <fullName evidence="11">Ferredoxin reductase</fullName>
    </submittedName>
</protein>
<dbReference type="PANTHER" id="PTHR47354">
    <property type="entry name" value="NADH OXIDOREDUCTASE HCR"/>
    <property type="match status" value="1"/>
</dbReference>
<dbReference type="SUPFAM" id="SSF63380">
    <property type="entry name" value="Riboflavin synthase domain-like"/>
    <property type="match status" value="1"/>
</dbReference>
<evidence type="ECO:0000313" key="12">
    <source>
        <dbReference type="Proteomes" id="UP000218810"/>
    </source>
</evidence>
<dbReference type="OrthoDB" id="9796486at2"/>
<dbReference type="InterPro" id="IPR008333">
    <property type="entry name" value="Cbr1-like_FAD-bd_dom"/>
</dbReference>
<evidence type="ECO:0000313" key="11">
    <source>
        <dbReference type="EMBL" id="PAY23600.1"/>
    </source>
</evidence>
<feature type="domain" description="2Fe-2S ferredoxin-type" evidence="9">
    <location>
        <begin position="291"/>
        <end position="372"/>
    </location>
</feature>
<dbReference type="PROSITE" id="PS51085">
    <property type="entry name" value="2FE2S_FER_2"/>
    <property type="match status" value="1"/>
</dbReference>
<keyword evidence="8" id="KW-0411">Iron-sulfur</keyword>
<dbReference type="Gene3D" id="3.10.20.30">
    <property type="match status" value="1"/>
</dbReference>
<dbReference type="PROSITE" id="PS51384">
    <property type="entry name" value="FAD_FR"/>
    <property type="match status" value="1"/>
</dbReference>
<dbReference type="InterPro" id="IPR001433">
    <property type="entry name" value="OxRdtase_FAD/NAD-bd"/>
</dbReference>
<dbReference type="RefSeq" id="WP_017836620.1">
    <property type="nucleotide sequence ID" value="NZ_NTGA01000013.1"/>
</dbReference>
<comment type="caution">
    <text evidence="11">The sequence shown here is derived from an EMBL/GenBank/DDBJ whole genome shotgun (WGS) entry which is preliminary data.</text>
</comment>
<dbReference type="InterPro" id="IPR001041">
    <property type="entry name" value="2Fe-2S_ferredoxin-type"/>
</dbReference>
<evidence type="ECO:0000256" key="1">
    <source>
        <dbReference type="ARBA" id="ARBA00001974"/>
    </source>
</evidence>
<evidence type="ECO:0000256" key="2">
    <source>
        <dbReference type="ARBA" id="ARBA00022630"/>
    </source>
</evidence>
<dbReference type="PANTHER" id="PTHR47354:SF6">
    <property type="entry name" value="NADH OXIDOREDUCTASE HCR"/>
    <property type="match status" value="1"/>
</dbReference>
<dbReference type="InterPro" id="IPR039261">
    <property type="entry name" value="FNR_nucleotide-bd"/>
</dbReference>
<dbReference type="PRINTS" id="PR00410">
    <property type="entry name" value="PHEHYDRXLASE"/>
</dbReference>
<dbReference type="InterPro" id="IPR001709">
    <property type="entry name" value="Flavoprot_Pyr_Nucl_cyt_Rdtase"/>
</dbReference>
<dbReference type="Pfam" id="PF00175">
    <property type="entry name" value="NAD_binding_1"/>
    <property type="match status" value="1"/>
</dbReference>
<evidence type="ECO:0000256" key="4">
    <source>
        <dbReference type="ARBA" id="ARBA00022723"/>
    </source>
</evidence>
<keyword evidence="2" id="KW-0285">Flavoprotein</keyword>
<evidence type="ECO:0000259" key="10">
    <source>
        <dbReference type="PROSITE" id="PS51384"/>
    </source>
</evidence>
<sequence>MTESTSGLNRVLRAAAARVPEPRAAHRFLNRLTHPLRMDDYSSLIYPLWSSRELRGEVVTVRREAEDTVTLVIKPGWGATPHYQPGQYLGIGVLLDGRWTWRSYSLTSAPTTGRGEYSVTVKALPEGLLSNHIVGTVEPGTIVRLAAPAGDFHLPTPTPPKLMFVTAGSGITPVMGMLRSLDRRSVTEPFPDVVHVHSVRERDDALFYDELRALEKTQPGYVLHLRVTSEEGRIDSRQMSALVPDWSERPTWACGPNAMLDELDEHFDATDRDDLHVERFTVNRDAGASGGTVTFGSTGKTVELDGATTILEGGEKVGVQMPFGCRMGICQTCVVGLDEGHVRDLRNGTDHGPGERIQTCVSVALGDVELKL</sequence>
<keyword evidence="6" id="KW-0560">Oxidoreductase</keyword>
<proteinExistence type="predicted"/>
<dbReference type="CDD" id="cd00207">
    <property type="entry name" value="fer2"/>
    <property type="match status" value="1"/>
</dbReference>
<dbReference type="Pfam" id="PF00111">
    <property type="entry name" value="Fer2"/>
    <property type="match status" value="1"/>
</dbReference>
<dbReference type="CDD" id="cd06216">
    <property type="entry name" value="FNR_iron_sulfur_binding_2"/>
    <property type="match status" value="1"/>
</dbReference>
<dbReference type="GO" id="GO:0051537">
    <property type="term" value="F:2 iron, 2 sulfur cluster binding"/>
    <property type="evidence" value="ECO:0007669"/>
    <property type="project" value="UniProtKB-KW"/>
</dbReference>
<evidence type="ECO:0000256" key="3">
    <source>
        <dbReference type="ARBA" id="ARBA00022714"/>
    </source>
</evidence>
<keyword evidence="5" id="KW-0274">FAD</keyword>
<dbReference type="Gene3D" id="3.40.50.80">
    <property type="entry name" value="Nucleotide-binding domain of ferredoxin-NADP reductase (FNR) module"/>
    <property type="match status" value="1"/>
</dbReference>
<keyword evidence="12" id="KW-1185">Reference proteome</keyword>
<dbReference type="GO" id="GO:0016491">
    <property type="term" value="F:oxidoreductase activity"/>
    <property type="evidence" value="ECO:0007669"/>
    <property type="project" value="UniProtKB-KW"/>
</dbReference>
<keyword evidence="3" id="KW-0001">2Fe-2S</keyword>
<organism evidence="11 12">
    <name type="scientific">Dietzia natronolimnaea</name>
    <dbReference type="NCBI Taxonomy" id="161920"/>
    <lineage>
        <taxon>Bacteria</taxon>
        <taxon>Bacillati</taxon>
        <taxon>Actinomycetota</taxon>
        <taxon>Actinomycetes</taxon>
        <taxon>Mycobacteriales</taxon>
        <taxon>Dietziaceae</taxon>
        <taxon>Dietzia</taxon>
    </lineage>
</organism>
<keyword evidence="4" id="KW-0479">Metal-binding</keyword>
<gene>
    <name evidence="11" type="ORF">CEY15_06800</name>
</gene>
<evidence type="ECO:0000256" key="6">
    <source>
        <dbReference type="ARBA" id="ARBA00023002"/>
    </source>
</evidence>
<dbReference type="SUPFAM" id="SSF52343">
    <property type="entry name" value="Ferredoxin reductase-like, C-terminal NADP-linked domain"/>
    <property type="match status" value="1"/>
</dbReference>
<dbReference type="GO" id="GO:0046872">
    <property type="term" value="F:metal ion binding"/>
    <property type="evidence" value="ECO:0007669"/>
    <property type="project" value="UniProtKB-KW"/>
</dbReference>
<evidence type="ECO:0000256" key="8">
    <source>
        <dbReference type="ARBA" id="ARBA00023014"/>
    </source>
</evidence>
<dbReference type="InterPro" id="IPR017938">
    <property type="entry name" value="Riboflavin_synthase-like_b-brl"/>
</dbReference>
<feature type="domain" description="FAD-binding FR-type" evidence="10">
    <location>
        <begin position="51"/>
        <end position="155"/>
    </location>
</feature>